<sequence length="92" mass="10564">LFAFVSAEWLQLKNSWSSSCDIWYGDVEYQVHIEANITPGKEFESIASMQPIRDDTLPFTTKDKTHVVPITILGIDLTNRQVYPFIVMFVPL</sequence>
<accession>A0A0M3HQL3</accession>
<keyword evidence="1" id="KW-1185">Reference proteome</keyword>
<protein>
    <submittedName>
        <fullName evidence="2">Neur_chan_LBD domain-containing protein</fullName>
    </submittedName>
</protein>
<dbReference type="AlphaFoldDB" id="A0A0M3HQL3"/>
<name>A0A0M3HQL3_ASCLU</name>
<dbReference type="Proteomes" id="UP000036681">
    <property type="component" value="Unplaced"/>
</dbReference>
<organism evidence="1 2">
    <name type="scientific">Ascaris lumbricoides</name>
    <name type="common">Giant roundworm</name>
    <dbReference type="NCBI Taxonomy" id="6252"/>
    <lineage>
        <taxon>Eukaryota</taxon>
        <taxon>Metazoa</taxon>
        <taxon>Ecdysozoa</taxon>
        <taxon>Nematoda</taxon>
        <taxon>Chromadorea</taxon>
        <taxon>Rhabditida</taxon>
        <taxon>Spirurina</taxon>
        <taxon>Ascaridomorpha</taxon>
        <taxon>Ascaridoidea</taxon>
        <taxon>Ascarididae</taxon>
        <taxon>Ascaris</taxon>
    </lineage>
</organism>
<evidence type="ECO:0000313" key="1">
    <source>
        <dbReference type="Proteomes" id="UP000036681"/>
    </source>
</evidence>
<proteinExistence type="predicted"/>
<evidence type="ECO:0000313" key="2">
    <source>
        <dbReference type="WBParaSite" id="ALUE_0000440801-mRNA-1"/>
    </source>
</evidence>
<dbReference type="WBParaSite" id="ALUE_0000440801-mRNA-1">
    <property type="protein sequence ID" value="ALUE_0000440801-mRNA-1"/>
    <property type="gene ID" value="ALUE_0000440801"/>
</dbReference>
<reference evidence="2" key="1">
    <citation type="submission" date="2017-02" db="UniProtKB">
        <authorList>
            <consortium name="WormBaseParasite"/>
        </authorList>
    </citation>
    <scope>IDENTIFICATION</scope>
</reference>